<evidence type="ECO:0000256" key="1">
    <source>
        <dbReference type="SAM" id="Phobius"/>
    </source>
</evidence>
<organism evidence="2 4">
    <name type="scientific">Marinomonas primoryensis</name>
    <dbReference type="NCBI Taxonomy" id="178399"/>
    <lineage>
        <taxon>Bacteria</taxon>
        <taxon>Pseudomonadati</taxon>
        <taxon>Pseudomonadota</taxon>
        <taxon>Gammaproteobacteria</taxon>
        <taxon>Oceanospirillales</taxon>
        <taxon>Oceanospirillaceae</taxon>
        <taxon>Marinomonas</taxon>
    </lineage>
</organism>
<keyword evidence="5" id="KW-1185">Reference proteome</keyword>
<dbReference type="Proteomes" id="UP001471651">
    <property type="component" value="Unassembled WGS sequence"/>
</dbReference>
<accession>A0A2Z4PUX2</accession>
<dbReference type="EMBL" id="JBDYKN010000002">
    <property type="protein sequence ID" value="MEP7728452.1"/>
    <property type="molecule type" value="Genomic_DNA"/>
</dbReference>
<keyword evidence="1" id="KW-1133">Transmembrane helix</keyword>
<dbReference type="Proteomes" id="UP000249898">
    <property type="component" value="Chromosome"/>
</dbReference>
<sequence length="278" mass="31696">MIVTSLFALTCLTIIALAIGRLIWSKKASKQRAIMGISGIILFIELIKITQQHRGMHSGFLNGNLEFETKLINLKSNITTLYTNLLEFESEHAYPPSLSTHYPYKQWQRLIENDTLKSAESFQLHSGLIARQLDAMWDMSDEFSLTSNHQEHIQNLAQQLVKTLPELAESLGQVRALSVQVASKQEMSADKKLQLLFTLGKIEEHHRRLTTPLPDSTNERLINFIQEIKESINHSTLYNQNPDAIFQEATQVIDEIFVFILAGFDSLKTTIKDVKILF</sequence>
<dbReference type="AlphaFoldDB" id="A0A2Z4PUX2"/>
<feature type="transmembrane region" description="Helical" evidence="1">
    <location>
        <begin position="6"/>
        <end position="24"/>
    </location>
</feature>
<dbReference type="RefSeq" id="WP_112139785.1">
    <property type="nucleotide sequence ID" value="NZ_CP016181.1"/>
</dbReference>
<evidence type="ECO:0000313" key="3">
    <source>
        <dbReference type="EMBL" id="MEP7728452.1"/>
    </source>
</evidence>
<evidence type="ECO:0000313" key="2">
    <source>
        <dbReference type="EMBL" id="AWY01341.1"/>
    </source>
</evidence>
<evidence type="ECO:0008006" key="6">
    <source>
        <dbReference type="Google" id="ProtNLM"/>
    </source>
</evidence>
<gene>
    <name evidence="2" type="ORF">A8139_16285</name>
    <name evidence="3" type="ORF">ABKW32_03255</name>
</gene>
<reference evidence="2 4" key="1">
    <citation type="submission" date="2016-06" db="EMBL/GenBank/DDBJ databases">
        <title>The sequenced genome of the ice-adhering bacterium Marinomonas primoryensis, from Antarctica.</title>
        <authorList>
            <person name="Graham L."/>
            <person name="Vance T.D.R."/>
            <person name="Davies P.L."/>
        </authorList>
    </citation>
    <scope>NUCLEOTIDE SEQUENCE [LARGE SCALE GENOMIC DNA]</scope>
    <source>
        <strain evidence="2 4">AceL</strain>
    </source>
</reference>
<keyword evidence="1" id="KW-0812">Transmembrane</keyword>
<protein>
    <recommendedName>
        <fullName evidence="6">Nitrate/nitrite sensing protein domain-containing protein</fullName>
    </recommendedName>
</protein>
<name>A0A2Z4PUX2_9GAMM</name>
<evidence type="ECO:0000313" key="5">
    <source>
        <dbReference type="Proteomes" id="UP001471651"/>
    </source>
</evidence>
<dbReference type="OrthoDB" id="9180266at2"/>
<proteinExistence type="predicted"/>
<evidence type="ECO:0000313" key="4">
    <source>
        <dbReference type="Proteomes" id="UP000249898"/>
    </source>
</evidence>
<keyword evidence="1" id="KW-0472">Membrane</keyword>
<reference evidence="3 5" key="2">
    <citation type="submission" date="2024-05" db="EMBL/GenBank/DDBJ databases">
        <authorList>
            <person name="Busch G.E."/>
            <person name="Sharma I."/>
        </authorList>
    </citation>
    <scope>NUCLEOTIDE SEQUENCE [LARGE SCALE GENOMIC DNA]</scope>
    <source>
        <strain evidence="3 5">23GB23</strain>
    </source>
</reference>
<dbReference type="EMBL" id="CP016181">
    <property type="protein sequence ID" value="AWY01341.1"/>
    <property type="molecule type" value="Genomic_DNA"/>
</dbReference>